<dbReference type="EMBL" id="KU356480">
    <property type="protein sequence ID" value="ANS55717.1"/>
    <property type="molecule type" value="Genomic_DNA"/>
</dbReference>
<evidence type="ECO:0000313" key="1">
    <source>
        <dbReference type="EMBL" id="ANS55717.1"/>
    </source>
</evidence>
<proteinExistence type="predicted"/>
<dbReference type="AlphaFoldDB" id="A0A1B1LRR2"/>
<organism evidence="1">
    <name type="scientific">Vibrio parahaemolyticus</name>
    <dbReference type="NCBI Taxonomy" id="670"/>
    <lineage>
        <taxon>Bacteria</taxon>
        <taxon>Pseudomonadati</taxon>
        <taxon>Pseudomonadota</taxon>
        <taxon>Gammaproteobacteria</taxon>
        <taxon>Vibrionales</taxon>
        <taxon>Vibrionaceae</taxon>
        <taxon>Vibrio</taxon>
    </lineage>
</organism>
<reference evidence="1" key="1">
    <citation type="journal article" date="2016" name="Antimicrob. Agents Chemother.">
        <title>Genetic Characterization of a blaVEB-2-carrying plasmid in Vibrio parahaemolyticus.</title>
        <authorList>
            <person name="Li R."/>
            <person name="Ye L."/>
            <person name="Zheng Z."/>
            <person name="Chan E.W."/>
            <person name="Chen S."/>
        </authorList>
    </citation>
    <scope>NUCLEOTIDE SEQUENCE</scope>
    <source>
        <strain evidence="1">VPS92</strain>
        <plasmid evidence="1">pVPS92-VEB</plasmid>
    </source>
</reference>
<sequence>MLNLVPIAKSSLIATKSRACRGGWLKPTFIAALKWQWASSNCKTHSEQLNKQLDDFNWSIHCDLYSLSSMLKQHVGLEGRDFYSRVVFTDRPQDSHYKYWHLIGSSCATGKDKLLSFRLYESPTNPNKMAIVFETVNGLFGKAAWDFDKLEIFSEEMFSELTRAPDFLG</sequence>
<name>A0A1B1LRR2_VIBPH</name>
<accession>A0A1B1LRR2</accession>
<geneLocation type="plasmid" evidence="1">
    <name>pVPS92-VEB</name>
</geneLocation>
<protein>
    <submittedName>
        <fullName evidence="1">Uncharacterized protein</fullName>
    </submittedName>
</protein>
<dbReference type="RefSeq" id="WP_258519182.1">
    <property type="nucleotide sequence ID" value="NZ_JANFRZ010000108.1"/>
</dbReference>
<keyword evidence="1" id="KW-0614">Plasmid</keyword>